<name>A0A0W0HLJ2_PSEFL</name>
<dbReference type="RefSeq" id="WP_058421275.1">
    <property type="nucleotide sequence ID" value="NZ_LKEF01000032.1"/>
</dbReference>
<reference evidence="1 2" key="1">
    <citation type="submission" date="2015-09" db="EMBL/GenBank/DDBJ databases">
        <title>Genome sequence of ICMP 11288.</title>
        <authorList>
            <person name="Visnovsky S."/>
            <person name="Lu A."/>
            <person name="Panda P."/>
            <person name="Pitman A."/>
        </authorList>
    </citation>
    <scope>NUCLEOTIDE SEQUENCE [LARGE SCALE GENOMIC DNA]</scope>
    <source>
        <strain evidence="1 2">ICMP 11288</strain>
    </source>
</reference>
<dbReference type="AlphaFoldDB" id="A0A0W0HLJ2"/>
<evidence type="ECO:0000313" key="1">
    <source>
        <dbReference type="EMBL" id="KTB61787.1"/>
    </source>
</evidence>
<comment type="caution">
    <text evidence="1">The sequence shown here is derived from an EMBL/GenBank/DDBJ whole genome shotgun (WGS) entry which is preliminary data.</text>
</comment>
<evidence type="ECO:0000313" key="2">
    <source>
        <dbReference type="Proteomes" id="UP000054197"/>
    </source>
</evidence>
<dbReference type="EMBL" id="LKEF01000032">
    <property type="protein sequence ID" value="KTB61787.1"/>
    <property type="molecule type" value="Genomic_DNA"/>
</dbReference>
<dbReference type="Proteomes" id="UP000054197">
    <property type="component" value="Unassembled WGS sequence"/>
</dbReference>
<protein>
    <submittedName>
        <fullName evidence="1">Preprotein translocase subunit SecD</fullName>
    </submittedName>
</protein>
<gene>
    <name evidence="1" type="ORF">AO063_19825</name>
</gene>
<accession>A0A0W0HLJ2</accession>
<proteinExistence type="predicted"/>
<organism evidence="1 2">
    <name type="scientific">Pseudomonas fluorescens ICMP 11288</name>
    <dbReference type="NCBI Taxonomy" id="1198309"/>
    <lineage>
        <taxon>Bacteria</taxon>
        <taxon>Pseudomonadati</taxon>
        <taxon>Pseudomonadota</taxon>
        <taxon>Gammaproteobacteria</taxon>
        <taxon>Pseudomonadales</taxon>
        <taxon>Pseudomonadaceae</taxon>
        <taxon>Pseudomonas</taxon>
    </lineage>
</organism>
<sequence length="83" mass="9425">MRAEELLPDDQNQTERHGVVIRKGSVGAFLVNARAWCDPNTDAHQRNVAEQDLLALLPALRALGLFEVFTLRDPQLQRLVDQY</sequence>